<dbReference type="PANTHER" id="PTHR21143">
    <property type="entry name" value="INVERTEBRATE GUSTATORY RECEPTOR"/>
    <property type="match status" value="1"/>
</dbReference>
<evidence type="ECO:0000256" key="6">
    <source>
        <dbReference type="ARBA" id="ARBA00023170"/>
    </source>
</evidence>
<keyword evidence="4 8" id="KW-1133">Transmembrane helix</keyword>
<evidence type="ECO:0000313" key="9">
    <source>
        <dbReference type="EMBL" id="JAP38479.1"/>
    </source>
</evidence>
<comment type="function">
    <text evidence="8">Gustatory receptor which mediates acceptance or avoidance behavior, depending on its substrates.</text>
</comment>
<dbReference type="EMBL" id="GDKB01000017">
    <property type="protein sequence ID" value="JAP38479.1"/>
    <property type="molecule type" value="Transcribed_RNA"/>
</dbReference>
<keyword evidence="6 8" id="KW-0675">Receptor</keyword>
<proteinExistence type="inferred from homology"/>
<comment type="similarity">
    <text evidence="8">Belongs to the insect chemoreceptor superfamily. Gustatory receptor (GR) family.</text>
</comment>
<dbReference type="GO" id="GO:0030424">
    <property type="term" value="C:axon"/>
    <property type="evidence" value="ECO:0007669"/>
    <property type="project" value="TreeGrafter"/>
</dbReference>
<keyword evidence="3 8" id="KW-0812">Transmembrane</keyword>
<evidence type="ECO:0000256" key="5">
    <source>
        <dbReference type="ARBA" id="ARBA00023136"/>
    </source>
</evidence>
<dbReference type="GO" id="GO:0043025">
    <property type="term" value="C:neuronal cell body"/>
    <property type="evidence" value="ECO:0007669"/>
    <property type="project" value="TreeGrafter"/>
</dbReference>
<keyword evidence="2 8" id="KW-1003">Cell membrane</keyword>
<dbReference type="GO" id="GO:0005886">
    <property type="term" value="C:plasma membrane"/>
    <property type="evidence" value="ECO:0007669"/>
    <property type="project" value="UniProtKB-SubCell"/>
</dbReference>
<reference evidence="9" key="1">
    <citation type="journal article" date="2016" name="Sci. Rep.">
        <title>The chemosensory receptors of codling moth Cydia pomonella-expression in larvae and adults.</title>
        <authorList>
            <person name="Walker W.B.III."/>
            <person name="Gonzalez F."/>
            <person name="Garczynski S.F."/>
            <person name="Witzgall P."/>
        </authorList>
    </citation>
    <scope>NUCLEOTIDE SEQUENCE</scope>
</reference>
<sequence length="407" mass="46595">MSSALTKYFSPVVNHEEELCLLQIFKPLYVLLSALGLFPLSIKFPDGIYKTNVDLKNSTINSAFTIFMIIVIHGSFVFHLQELNISSKDNAMTESKMTLINFTVGLIIQVLFCTVSFFRVMYDRKIYITILNDMADCWERMAMGKRRLILGRLRVQVNCVVLPSVLLSFLLILISQYTEIDLNIWKLILISLTFDLPELIQIAMLTFYFVLVLIIVALLKNIEEELILILHVAKNNRNYPVEADMRMDMGEIMKVYVKTLGLKRQVNAAFQTSILVALMSTFHLLVSLPHLMYHGLTFQTNFSTHAIIECSAWAVNQLIKLYFLSRSGDLMTSQVNEIGRTIHNIPISGDLDWKVILEVQHFSSLMTYQDAKMTVYGFFPLDATLSFNMFASAAMYLVILVQFDKPE</sequence>
<feature type="transmembrane region" description="Helical" evidence="8">
    <location>
        <begin position="383"/>
        <end position="403"/>
    </location>
</feature>
<evidence type="ECO:0000256" key="8">
    <source>
        <dbReference type="RuleBase" id="RU363108"/>
    </source>
</evidence>
<name>A0A0V0J1A1_CYDPO</name>
<organism evidence="9">
    <name type="scientific">Cydia pomonella</name>
    <name type="common">Codling moth</name>
    <dbReference type="NCBI Taxonomy" id="82600"/>
    <lineage>
        <taxon>Eukaryota</taxon>
        <taxon>Metazoa</taxon>
        <taxon>Ecdysozoa</taxon>
        <taxon>Arthropoda</taxon>
        <taxon>Hexapoda</taxon>
        <taxon>Insecta</taxon>
        <taxon>Pterygota</taxon>
        <taxon>Neoptera</taxon>
        <taxon>Endopterygota</taxon>
        <taxon>Lepidoptera</taxon>
        <taxon>Glossata</taxon>
        <taxon>Ditrysia</taxon>
        <taxon>Tortricoidea</taxon>
        <taxon>Tortricidae</taxon>
        <taxon>Olethreutinae</taxon>
        <taxon>Grapholitini</taxon>
        <taxon>Cydia</taxon>
    </lineage>
</organism>
<feature type="transmembrane region" description="Helical" evidence="8">
    <location>
        <begin position="155"/>
        <end position="177"/>
    </location>
</feature>
<dbReference type="Pfam" id="PF08395">
    <property type="entry name" value="7tm_7"/>
    <property type="match status" value="1"/>
</dbReference>
<dbReference type="GO" id="GO:0007635">
    <property type="term" value="P:chemosensory behavior"/>
    <property type="evidence" value="ECO:0007669"/>
    <property type="project" value="TreeGrafter"/>
</dbReference>
<feature type="transmembrane region" description="Helical" evidence="8">
    <location>
        <begin position="100"/>
        <end position="122"/>
    </location>
</feature>
<feature type="transmembrane region" description="Helical" evidence="8">
    <location>
        <begin position="268"/>
        <end position="286"/>
    </location>
</feature>
<feature type="transmembrane region" description="Helical" evidence="8">
    <location>
        <begin position="24"/>
        <end position="42"/>
    </location>
</feature>
<dbReference type="PANTHER" id="PTHR21143:SF133">
    <property type="entry name" value="GUSTATORY AND PHEROMONE RECEPTOR 32A-RELATED"/>
    <property type="match status" value="1"/>
</dbReference>
<dbReference type="GO" id="GO:0007165">
    <property type="term" value="P:signal transduction"/>
    <property type="evidence" value="ECO:0007669"/>
    <property type="project" value="UniProtKB-KW"/>
</dbReference>
<gene>
    <name evidence="9" type="primary">GR</name>
</gene>
<feature type="transmembrane region" description="Helical" evidence="8">
    <location>
        <begin position="63"/>
        <end position="80"/>
    </location>
</feature>
<evidence type="ECO:0000256" key="3">
    <source>
        <dbReference type="ARBA" id="ARBA00022692"/>
    </source>
</evidence>
<evidence type="ECO:0000256" key="7">
    <source>
        <dbReference type="ARBA" id="ARBA00023224"/>
    </source>
</evidence>
<dbReference type="AlphaFoldDB" id="A0A0V0J1A1"/>
<dbReference type="GO" id="GO:0050909">
    <property type="term" value="P:sensory perception of taste"/>
    <property type="evidence" value="ECO:0007669"/>
    <property type="project" value="InterPro"/>
</dbReference>
<comment type="subcellular location">
    <subcellularLocation>
        <location evidence="1 8">Cell membrane</location>
        <topology evidence="1 8">Multi-pass membrane protein</topology>
    </subcellularLocation>
</comment>
<protein>
    <recommendedName>
        <fullName evidence="8">Gustatory receptor</fullName>
    </recommendedName>
</protein>
<accession>A0A0V0J1A1</accession>
<evidence type="ECO:0000256" key="1">
    <source>
        <dbReference type="ARBA" id="ARBA00004651"/>
    </source>
</evidence>
<feature type="transmembrane region" description="Helical" evidence="8">
    <location>
        <begin position="199"/>
        <end position="219"/>
    </location>
</feature>
<evidence type="ECO:0000256" key="2">
    <source>
        <dbReference type="ARBA" id="ARBA00022475"/>
    </source>
</evidence>
<evidence type="ECO:0000256" key="4">
    <source>
        <dbReference type="ARBA" id="ARBA00022989"/>
    </source>
</evidence>
<keyword evidence="5 8" id="KW-0472">Membrane</keyword>
<dbReference type="GO" id="GO:0030425">
    <property type="term" value="C:dendrite"/>
    <property type="evidence" value="ECO:0007669"/>
    <property type="project" value="TreeGrafter"/>
</dbReference>
<keyword evidence="7 8" id="KW-0807">Transducer</keyword>
<dbReference type="InterPro" id="IPR013604">
    <property type="entry name" value="7TM_chemorcpt"/>
</dbReference>
<dbReference type="GO" id="GO:0008049">
    <property type="term" value="P:male courtship behavior"/>
    <property type="evidence" value="ECO:0007669"/>
    <property type="project" value="TreeGrafter"/>
</dbReference>